<dbReference type="InterPro" id="IPR035965">
    <property type="entry name" value="PAS-like_dom_sf"/>
</dbReference>
<dbReference type="InterPro" id="IPR000014">
    <property type="entry name" value="PAS"/>
</dbReference>
<dbReference type="Gene3D" id="3.30.450.20">
    <property type="entry name" value="PAS domain"/>
    <property type="match status" value="1"/>
</dbReference>
<keyword evidence="7" id="KW-0067">ATP-binding</keyword>
<gene>
    <name evidence="10" type="ORF">SAMN05192533_105211</name>
</gene>
<dbReference type="EMBL" id="FOBW01000005">
    <property type="protein sequence ID" value="SEM75803.1"/>
    <property type="molecule type" value="Genomic_DNA"/>
</dbReference>
<evidence type="ECO:0000256" key="6">
    <source>
        <dbReference type="ARBA" id="ARBA00022777"/>
    </source>
</evidence>
<comment type="catalytic activity">
    <reaction evidence="1">
        <text>ATP + protein L-histidine = ADP + protein N-phospho-L-histidine.</text>
        <dbReference type="EC" id="2.7.13.3"/>
    </reaction>
</comment>
<dbReference type="PROSITE" id="PS50109">
    <property type="entry name" value="HIS_KIN"/>
    <property type="match status" value="1"/>
</dbReference>
<evidence type="ECO:0000256" key="8">
    <source>
        <dbReference type="ARBA" id="ARBA00023012"/>
    </source>
</evidence>
<dbReference type="InterPro" id="IPR004358">
    <property type="entry name" value="Sig_transdc_His_kin-like_C"/>
</dbReference>
<keyword evidence="5" id="KW-0547">Nucleotide-binding</keyword>
<dbReference type="InterPro" id="IPR036890">
    <property type="entry name" value="HATPase_C_sf"/>
</dbReference>
<protein>
    <recommendedName>
        <fullName evidence="2">histidine kinase</fullName>
        <ecNumber evidence="2">2.7.13.3</ecNumber>
    </recommendedName>
</protein>
<dbReference type="EC" id="2.7.13.3" evidence="2"/>
<keyword evidence="8" id="KW-0902">Two-component regulatory system</keyword>
<dbReference type="SMART" id="SM00388">
    <property type="entry name" value="HisKA"/>
    <property type="match status" value="1"/>
</dbReference>
<dbReference type="SUPFAM" id="SSF55785">
    <property type="entry name" value="PYP-like sensor domain (PAS domain)"/>
    <property type="match status" value="1"/>
</dbReference>
<dbReference type="Gene3D" id="1.10.287.130">
    <property type="match status" value="1"/>
</dbReference>
<dbReference type="STRING" id="930146.SAMN05192533_105211"/>
<dbReference type="PANTHER" id="PTHR43065:SF34">
    <property type="entry name" value="SPORULATION KINASE A"/>
    <property type="match status" value="1"/>
</dbReference>
<evidence type="ECO:0000313" key="11">
    <source>
        <dbReference type="Proteomes" id="UP000198553"/>
    </source>
</evidence>
<dbReference type="OrthoDB" id="9815750at2"/>
<dbReference type="GO" id="GO:0005524">
    <property type="term" value="F:ATP binding"/>
    <property type="evidence" value="ECO:0007669"/>
    <property type="project" value="UniProtKB-KW"/>
</dbReference>
<evidence type="ECO:0000256" key="5">
    <source>
        <dbReference type="ARBA" id="ARBA00022741"/>
    </source>
</evidence>
<proteinExistence type="predicted"/>
<dbReference type="AlphaFoldDB" id="A0A1H8AZ67"/>
<dbReference type="InterPro" id="IPR003594">
    <property type="entry name" value="HATPase_dom"/>
</dbReference>
<dbReference type="Pfam" id="PF02518">
    <property type="entry name" value="HATPase_c"/>
    <property type="match status" value="1"/>
</dbReference>
<dbReference type="PANTHER" id="PTHR43065">
    <property type="entry name" value="SENSOR HISTIDINE KINASE"/>
    <property type="match status" value="1"/>
</dbReference>
<dbReference type="InterPro" id="IPR003661">
    <property type="entry name" value="HisK_dim/P_dom"/>
</dbReference>
<keyword evidence="6 10" id="KW-0418">Kinase</keyword>
<reference evidence="11" key="1">
    <citation type="submission" date="2016-10" db="EMBL/GenBank/DDBJ databases">
        <authorList>
            <person name="Varghese N."/>
            <person name="Submissions S."/>
        </authorList>
    </citation>
    <scope>NUCLEOTIDE SEQUENCE [LARGE SCALE GENOMIC DNA]</scope>
    <source>
        <strain evidence="11">B48,IBRC-M 10115,DSM 25386,CECT 8001</strain>
    </source>
</reference>
<accession>A0A1H8AZ67</accession>
<evidence type="ECO:0000256" key="7">
    <source>
        <dbReference type="ARBA" id="ARBA00022840"/>
    </source>
</evidence>
<dbReference type="SUPFAM" id="SSF55874">
    <property type="entry name" value="ATPase domain of HSP90 chaperone/DNA topoisomerase II/histidine kinase"/>
    <property type="match status" value="1"/>
</dbReference>
<evidence type="ECO:0000256" key="4">
    <source>
        <dbReference type="ARBA" id="ARBA00022679"/>
    </source>
</evidence>
<dbReference type="CDD" id="cd00082">
    <property type="entry name" value="HisKA"/>
    <property type="match status" value="1"/>
</dbReference>
<dbReference type="NCBIfam" id="TIGR00229">
    <property type="entry name" value="sensory_box"/>
    <property type="match status" value="1"/>
</dbReference>
<keyword evidence="4" id="KW-0808">Transferase</keyword>
<dbReference type="InterPro" id="IPR036097">
    <property type="entry name" value="HisK_dim/P_sf"/>
</dbReference>
<organism evidence="10 11">
    <name type="scientific">Mesobacillus persicus</name>
    <dbReference type="NCBI Taxonomy" id="930146"/>
    <lineage>
        <taxon>Bacteria</taxon>
        <taxon>Bacillati</taxon>
        <taxon>Bacillota</taxon>
        <taxon>Bacilli</taxon>
        <taxon>Bacillales</taxon>
        <taxon>Bacillaceae</taxon>
        <taxon>Mesobacillus</taxon>
    </lineage>
</organism>
<dbReference type="PRINTS" id="PR00344">
    <property type="entry name" value="BCTRLSENSOR"/>
</dbReference>
<dbReference type="Pfam" id="PF13188">
    <property type="entry name" value="PAS_8"/>
    <property type="match status" value="1"/>
</dbReference>
<dbReference type="RefSeq" id="WP_139195388.1">
    <property type="nucleotide sequence ID" value="NZ_FOBW01000005.1"/>
</dbReference>
<dbReference type="Pfam" id="PF00512">
    <property type="entry name" value="HisKA"/>
    <property type="match status" value="1"/>
</dbReference>
<evidence type="ECO:0000256" key="3">
    <source>
        <dbReference type="ARBA" id="ARBA00022553"/>
    </source>
</evidence>
<feature type="domain" description="Histidine kinase" evidence="9">
    <location>
        <begin position="156"/>
        <end position="359"/>
    </location>
</feature>
<evidence type="ECO:0000256" key="1">
    <source>
        <dbReference type="ARBA" id="ARBA00000085"/>
    </source>
</evidence>
<name>A0A1H8AZ67_9BACI</name>
<evidence type="ECO:0000259" key="9">
    <source>
        <dbReference type="PROSITE" id="PS50109"/>
    </source>
</evidence>
<dbReference type="CDD" id="cd00130">
    <property type="entry name" value="PAS"/>
    <property type="match status" value="1"/>
</dbReference>
<evidence type="ECO:0000256" key="2">
    <source>
        <dbReference type="ARBA" id="ARBA00012438"/>
    </source>
</evidence>
<keyword evidence="11" id="KW-1185">Reference proteome</keyword>
<dbReference type="InterPro" id="IPR005467">
    <property type="entry name" value="His_kinase_dom"/>
</dbReference>
<dbReference type="Proteomes" id="UP000198553">
    <property type="component" value="Unassembled WGS sequence"/>
</dbReference>
<sequence>MSATNTSRRKSEKNSILMEYLEEDFVKGSPLFTHNHDAMCILDLDMKVVKVNSAFETLSGYSYLELKYMELQSLFPLDKDKVFQNFERSILGQVQSYDCTMTNKLNDTFEIKMISMPISVLDEIVGFQSIILERTQTHEDLLNSEKLSVSSQLAAGIAHEVRNPITSIKGFLQLMKAEVQHSDYFKIVEGEIEKIEVVLSELLVLANPNDANFKNENLKSLIENVKTLFHTQAISNNIKIDVSYDFENGILLCDRNQIKQVFINLIKNAFESMPDGGTLTIESKHYNDKNIKISIKDTGIGMPQEIVKKMGQPFFTTKEGRIGLGVMLSKQIIKNHNGSVQFWSDTNGTSVEIILPISLLSLKK</sequence>
<dbReference type="GO" id="GO:0000155">
    <property type="term" value="F:phosphorelay sensor kinase activity"/>
    <property type="evidence" value="ECO:0007669"/>
    <property type="project" value="InterPro"/>
</dbReference>
<dbReference type="SUPFAM" id="SSF47384">
    <property type="entry name" value="Homodimeric domain of signal transducing histidine kinase"/>
    <property type="match status" value="1"/>
</dbReference>
<keyword evidence="3" id="KW-0597">Phosphoprotein</keyword>
<evidence type="ECO:0000313" key="10">
    <source>
        <dbReference type="EMBL" id="SEM75803.1"/>
    </source>
</evidence>
<dbReference type="SMART" id="SM00387">
    <property type="entry name" value="HATPase_c"/>
    <property type="match status" value="1"/>
</dbReference>
<dbReference type="Gene3D" id="3.30.565.10">
    <property type="entry name" value="Histidine kinase-like ATPase, C-terminal domain"/>
    <property type="match status" value="1"/>
</dbReference>